<dbReference type="OrthoDB" id="35769at10239"/>
<reference evidence="1 2" key="1">
    <citation type="submission" date="2017-10" db="EMBL/GenBank/DDBJ databases">
        <authorList>
            <person name="Almansoob K.M."/>
            <person name="Barra A."/>
            <person name="Canlas S.M."/>
            <person name="Chawla N."/>
            <person name="Johnson B.N."/>
            <person name="Kuhl M.D."/>
            <person name="Lin J.Y."/>
            <person name="Patel D.V."/>
            <person name="Reddy A.G."/>
            <person name="Sobol L."/>
            <person name="Solorzano-Papili D."/>
            <person name="Monti D.L."/>
            <person name="Stoner T.H."/>
            <person name="Garlena R.A."/>
            <person name="Russell D.A."/>
            <person name="Pope W.H."/>
            <person name="Jacobs-Sera D."/>
            <person name="Hatfull G.F."/>
        </authorList>
    </citation>
    <scope>NUCLEOTIDE SEQUENCE [LARGE SCALE GENOMIC DNA]</scope>
</reference>
<evidence type="ECO:0000313" key="1">
    <source>
        <dbReference type="EMBL" id="ATW58476.1"/>
    </source>
</evidence>
<keyword evidence="2" id="KW-1185">Reference proteome</keyword>
<proteinExistence type="predicted"/>
<sequence length="76" mass="8651">MTQITKQSIKIELENEGYESQRDLLEDTLFNAVSMLAENDEEEDLILTTRFFTLRFDETDDGTIAATITASEKRGS</sequence>
<organism evidence="1 2">
    <name type="scientific">Corynebacterium phage C3PO</name>
    <dbReference type="NCBI Taxonomy" id="2047868"/>
    <lineage>
        <taxon>Viruses</taxon>
        <taxon>Duplodnaviria</taxon>
        <taxon>Heunggongvirae</taxon>
        <taxon>Uroviricota</taxon>
        <taxon>Caudoviricetes</taxon>
        <taxon>Zierdtviridae</taxon>
        <taxon>Toshachvirinae</taxon>
        <taxon>Ceetrepovirus</taxon>
        <taxon>Ceetrepovirus C3PO</taxon>
        <taxon>Corynebacterium virus C3PO</taxon>
    </lineage>
</organism>
<dbReference type="Proteomes" id="UP000241822">
    <property type="component" value="Segment"/>
</dbReference>
<gene>
    <name evidence="1" type="ORF">SEA_C3PO_77</name>
</gene>
<protein>
    <submittedName>
        <fullName evidence="1">Uncharacterized protein</fullName>
    </submittedName>
</protein>
<dbReference type="EMBL" id="MG198776">
    <property type="protein sequence ID" value="ATW58476.1"/>
    <property type="molecule type" value="Genomic_DNA"/>
</dbReference>
<accession>A0A2H4P8C7</accession>
<name>A0A2H4P8C7_9CAUD</name>
<evidence type="ECO:0000313" key="2">
    <source>
        <dbReference type="Proteomes" id="UP000241822"/>
    </source>
</evidence>